<dbReference type="InterPro" id="IPR006119">
    <property type="entry name" value="Resolv_N"/>
</dbReference>
<dbReference type="InterPro" id="IPR011109">
    <property type="entry name" value="DNA_bind_recombinase_dom"/>
</dbReference>
<gene>
    <name evidence="3" type="ORF">H1S01_03005</name>
</gene>
<evidence type="ECO:0000259" key="1">
    <source>
        <dbReference type="PROSITE" id="PS51736"/>
    </source>
</evidence>
<dbReference type="InterPro" id="IPR036162">
    <property type="entry name" value="Resolvase-like_N_sf"/>
</dbReference>
<dbReference type="Gene3D" id="3.40.50.1390">
    <property type="entry name" value="Resolvase, N-terminal catalytic domain"/>
    <property type="match status" value="1"/>
</dbReference>
<sequence length="289" mass="34133">MKTVAYYRRSTNIQEHSLAMQQQKAFSRAIKEGLIIEEEFIDDAISGKTRIDDRRELQRLMSQINRDKIKNLLVYKRDRLSRDAIQYIELYRLFRDRKINVIFTSDEEIPIQYSPVGELIEILMAAMIERESQQIVERIKSAIEADFLTGKNPGTLPFGYSVDRQNGITIQLNEDETELVRSMYRMVLEGRTLQEVSLYSREKYPKRNWTSSSVKKLLQNPTYMGIRLLNVKGLPQLKQEYSQLSIIDEREWLQVQDILEQTPKQKREQLLMLIFCLREYCVANHATKK</sequence>
<evidence type="ECO:0000313" key="4">
    <source>
        <dbReference type="Proteomes" id="UP000617402"/>
    </source>
</evidence>
<dbReference type="InterPro" id="IPR038109">
    <property type="entry name" value="DNA_bind_recomb_sf"/>
</dbReference>
<organism evidence="3 4">
    <name type="scientific">Heliobacterium chlorum</name>
    <dbReference type="NCBI Taxonomy" id="2698"/>
    <lineage>
        <taxon>Bacteria</taxon>
        <taxon>Bacillati</taxon>
        <taxon>Bacillota</taxon>
        <taxon>Clostridia</taxon>
        <taxon>Eubacteriales</taxon>
        <taxon>Heliobacteriaceae</taxon>
        <taxon>Heliobacterium</taxon>
    </lineage>
</organism>
<dbReference type="Pfam" id="PF07508">
    <property type="entry name" value="Recombinase"/>
    <property type="match status" value="1"/>
</dbReference>
<dbReference type="SMART" id="SM00857">
    <property type="entry name" value="Resolvase"/>
    <property type="match status" value="1"/>
</dbReference>
<feature type="domain" description="Resolvase/invertase-type recombinase catalytic" evidence="1">
    <location>
        <begin position="2"/>
        <end position="150"/>
    </location>
</feature>
<dbReference type="SUPFAM" id="SSF53041">
    <property type="entry name" value="Resolvase-like"/>
    <property type="match status" value="1"/>
</dbReference>
<dbReference type="InterPro" id="IPR050639">
    <property type="entry name" value="SSR_resolvase"/>
</dbReference>
<proteinExistence type="predicted"/>
<dbReference type="Pfam" id="PF00239">
    <property type="entry name" value="Resolvase"/>
    <property type="match status" value="1"/>
</dbReference>
<dbReference type="PANTHER" id="PTHR30461">
    <property type="entry name" value="DNA-INVERTASE FROM LAMBDOID PROPHAGE"/>
    <property type="match status" value="1"/>
</dbReference>
<feature type="domain" description="Recombinase" evidence="2">
    <location>
        <begin position="157"/>
        <end position="265"/>
    </location>
</feature>
<dbReference type="PROSITE" id="PS51736">
    <property type="entry name" value="RECOMBINASES_3"/>
    <property type="match status" value="1"/>
</dbReference>
<dbReference type="Gene3D" id="3.90.1750.20">
    <property type="entry name" value="Putative Large Serine Recombinase, Chain B, Domain 2"/>
    <property type="match status" value="1"/>
</dbReference>
<protein>
    <submittedName>
        <fullName evidence="3">Recombinase family protein</fullName>
    </submittedName>
</protein>
<name>A0ABR7SY74_HELCL</name>
<reference evidence="3 4" key="1">
    <citation type="submission" date="2020-07" db="EMBL/GenBank/DDBJ databases">
        <title>Draft whole-genome sequence of Heliobacterium chlorum DSM 3682, type strain.</title>
        <authorList>
            <person name="Kyndt J.A."/>
            <person name="Meyer T.E."/>
            <person name="Imhoff J.F."/>
        </authorList>
    </citation>
    <scope>NUCLEOTIDE SEQUENCE [LARGE SCALE GENOMIC DNA]</scope>
    <source>
        <strain evidence="3 4">DSM 3682</strain>
    </source>
</reference>
<evidence type="ECO:0000259" key="2">
    <source>
        <dbReference type="PROSITE" id="PS51737"/>
    </source>
</evidence>
<comment type="caution">
    <text evidence="3">The sequence shown here is derived from an EMBL/GenBank/DDBJ whole genome shotgun (WGS) entry which is preliminary data.</text>
</comment>
<accession>A0ABR7SY74</accession>
<dbReference type="CDD" id="cd00338">
    <property type="entry name" value="Ser_Recombinase"/>
    <property type="match status" value="1"/>
</dbReference>
<dbReference type="PROSITE" id="PS51737">
    <property type="entry name" value="RECOMBINASE_DNA_BIND"/>
    <property type="match status" value="1"/>
</dbReference>
<keyword evidence="4" id="KW-1185">Reference proteome</keyword>
<dbReference type="Proteomes" id="UP000617402">
    <property type="component" value="Unassembled WGS sequence"/>
</dbReference>
<dbReference type="PANTHER" id="PTHR30461:SF23">
    <property type="entry name" value="DNA RECOMBINASE-RELATED"/>
    <property type="match status" value="1"/>
</dbReference>
<evidence type="ECO:0000313" key="3">
    <source>
        <dbReference type="EMBL" id="MBC9783479.1"/>
    </source>
</evidence>
<dbReference type="EMBL" id="JACVHF010000002">
    <property type="protein sequence ID" value="MBC9783479.1"/>
    <property type="molecule type" value="Genomic_DNA"/>
</dbReference>